<evidence type="ECO:0000313" key="2">
    <source>
        <dbReference type="EMBL" id="MBJ7603672.1"/>
    </source>
</evidence>
<dbReference type="SUPFAM" id="SSF51445">
    <property type="entry name" value="(Trans)glycosidases"/>
    <property type="match status" value="1"/>
</dbReference>
<dbReference type="RefSeq" id="WP_338180071.1">
    <property type="nucleotide sequence ID" value="NZ_JAEKNQ010000040.1"/>
</dbReference>
<dbReference type="AlphaFoldDB" id="A0A934KAP0"/>
<dbReference type="InterPro" id="IPR017853">
    <property type="entry name" value="GH"/>
</dbReference>
<comment type="caution">
    <text evidence="2">The sequence shown here is derived from an EMBL/GenBank/DDBJ whole genome shotgun (WGS) entry which is preliminary data.</text>
</comment>
<evidence type="ECO:0000256" key="1">
    <source>
        <dbReference type="SAM" id="SignalP"/>
    </source>
</evidence>
<sequence>MLAALLAGVCALACGAAPGAPAGPAAAVSPAAAGYLVRGVYGKDGSPDGHSKQMQAGFNTFDVNPDRSQLDALPAGAKAFVWLGGWKKDSCTFERDDNTVVRLLQGIRGHSAIGAFFLGDEPLASACPGGPAKFRARTALVHRFDARPTFTVIQEYDPSTGERFPYAPWRGTVDIVAIDVYPCSFANGCNWNLIPDAIAAIDRLHVPYWAVLQDFQDDYYRLPSAAELAHQWQLWRASRATGYLVFSWHWKSTELSSYPDNVAQLATENRVPFTTTG</sequence>
<gene>
    <name evidence="2" type="ORF">JF888_10850</name>
</gene>
<dbReference type="EMBL" id="JAEKNQ010000040">
    <property type="protein sequence ID" value="MBJ7603672.1"/>
    <property type="molecule type" value="Genomic_DNA"/>
</dbReference>
<name>A0A934KAP0_9BACT</name>
<protein>
    <recommendedName>
        <fullName evidence="4">Glycoside hydrolase</fullName>
    </recommendedName>
</protein>
<accession>A0A934KAP0</accession>
<dbReference type="Proteomes" id="UP000620075">
    <property type="component" value="Unassembled WGS sequence"/>
</dbReference>
<evidence type="ECO:0000313" key="3">
    <source>
        <dbReference type="Proteomes" id="UP000620075"/>
    </source>
</evidence>
<feature type="chain" id="PRO_5036944953" description="Glycoside hydrolase" evidence="1">
    <location>
        <begin position="23"/>
        <end position="277"/>
    </location>
</feature>
<keyword evidence="1" id="KW-0732">Signal</keyword>
<reference evidence="2 3" key="1">
    <citation type="submission" date="2020-10" db="EMBL/GenBank/DDBJ databases">
        <title>Ca. Dormibacterota MAGs.</title>
        <authorList>
            <person name="Montgomery K."/>
        </authorList>
    </citation>
    <scope>NUCLEOTIDE SEQUENCE [LARGE SCALE GENOMIC DNA]</scope>
    <source>
        <strain evidence="2">SC8811_S16_3</strain>
    </source>
</reference>
<proteinExistence type="predicted"/>
<evidence type="ECO:0008006" key="4">
    <source>
        <dbReference type="Google" id="ProtNLM"/>
    </source>
</evidence>
<organism evidence="2 3">
    <name type="scientific">Candidatus Dormiibacter inghamiae</name>
    <dbReference type="NCBI Taxonomy" id="3127013"/>
    <lineage>
        <taxon>Bacteria</taxon>
        <taxon>Bacillati</taxon>
        <taxon>Candidatus Dormiibacterota</taxon>
        <taxon>Candidatus Dormibacteria</taxon>
        <taxon>Candidatus Dormibacterales</taxon>
        <taxon>Candidatus Dormibacteraceae</taxon>
        <taxon>Candidatus Dormiibacter</taxon>
    </lineage>
</organism>
<feature type="signal peptide" evidence="1">
    <location>
        <begin position="1"/>
        <end position="22"/>
    </location>
</feature>